<dbReference type="SMART" id="SM01057">
    <property type="entry name" value="Carb_anhydrase"/>
    <property type="match status" value="1"/>
</dbReference>
<sequence length="245" mass="27905">MIIRHLFLTTLLSVSSMVTSIYADNWGYDTTNGPDTWGKNPDFEACDIGQFQSPINILSDTAKKTTNELNFNYQLDSKDIINNGHSMQVNFDKQGKLLFKKKQYNLIQLHFHTPSENQIDSKAYPLEMHLVHENDNGELLVVGIFFEEGKENAVLQKMMNAFPQEIGKTQVFNKLDVKKIIPKITSYYAFVGSLTTPPCNEKVQWVVLKNSMQASKKQINFFHSVLHGNARGVQQLNNREITSAD</sequence>
<reference evidence="12 13" key="1">
    <citation type="submission" date="2018-04" db="EMBL/GenBank/DDBJ databases">
        <title>Novel Campyloabacter and Helicobacter Species and Strains.</title>
        <authorList>
            <person name="Mannion A.J."/>
            <person name="Shen Z."/>
            <person name="Fox J.G."/>
        </authorList>
    </citation>
    <scope>NUCLEOTIDE SEQUENCE [LARGE SCALE GENOMIC DNA]</scope>
    <source>
        <strain evidence="12 13">MIT 17-337</strain>
    </source>
</reference>
<feature type="domain" description="Alpha-carbonic anhydrase" evidence="11">
    <location>
        <begin position="24"/>
        <end position="245"/>
    </location>
</feature>
<dbReference type="AlphaFoldDB" id="A0A3D8ILV7"/>
<dbReference type="CDD" id="cd03124">
    <property type="entry name" value="alpha_CA_prokaryotic_like"/>
    <property type="match status" value="1"/>
</dbReference>
<feature type="signal peptide" evidence="10">
    <location>
        <begin position="1"/>
        <end position="23"/>
    </location>
</feature>
<evidence type="ECO:0000256" key="9">
    <source>
        <dbReference type="ARBA" id="ARBA00048348"/>
    </source>
</evidence>
<comment type="function">
    <text evidence="2 10">Reversible hydration of carbon dioxide.</text>
</comment>
<dbReference type="SUPFAM" id="SSF51069">
    <property type="entry name" value="Carbonic anhydrase"/>
    <property type="match status" value="1"/>
</dbReference>
<dbReference type="PROSITE" id="PS00162">
    <property type="entry name" value="ALPHA_CA_1"/>
    <property type="match status" value="1"/>
</dbReference>
<dbReference type="RefSeq" id="WP_115542769.1">
    <property type="nucleotide sequence ID" value="NZ_NXLQ01000006.1"/>
</dbReference>
<organism evidence="12 13">
    <name type="scientific">Helicobacter didelphidarum</name>
    <dbReference type="NCBI Taxonomy" id="2040648"/>
    <lineage>
        <taxon>Bacteria</taxon>
        <taxon>Pseudomonadati</taxon>
        <taxon>Campylobacterota</taxon>
        <taxon>Epsilonproteobacteria</taxon>
        <taxon>Campylobacterales</taxon>
        <taxon>Helicobacteraceae</taxon>
        <taxon>Helicobacter</taxon>
    </lineage>
</organism>
<comment type="cofactor">
    <cofactor evidence="1 10">
        <name>Zn(2+)</name>
        <dbReference type="ChEBI" id="CHEBI:29105"/>
    </cofactor>
</comment>
<keyword evidence="6 10" id="KW-0479">Metal-binding</keyword>
<dbReference type="PROSITE" id="PS51144">
    <property type="entry name" value="ALPHA_CA_2"/>
    <property type="match status" value="1"/>
</dbReference>
<dbReference type="Pfam" id="PF00194">
    <property type="entry name" value="Carb_anhydrase"/>
    <property type="match status" value="1"/>
</dbReference>
<gene>
    <name evidence="12" type="ORF">CQA53_04150</name>
</gene>
<keyword evidence="10" id="KW-0732">Signal</keyword>
<comment type="similarity">
    <text evidence="3 10">Belongs to the alpha-carbonic anhydrase family.</text>
</comment>
<dbReference type="GO" id="GO:0004089">
    <property type="term" value="F:carbonate dehydratase activity"/>
    <property type="evidence" value="ECO:0007669"/>
    <property type="project" value="UniProtKB-UniRule"/>
</dbReference>
<evidence type="ECO:0000256" key="2">
    <source>
        <dbReference type="ARBA" id="ARBA00002904"/>
    </source>
</evidence>
<dbReference type="OrthoDB" id="5327615at2"/>
<evidence type="ECO:0000313" key="13">
    <source>
        <dbReference type="Proteomes" id="UP000256379"/>
    </source>
</evidence>
<comment type="catalytic activity">
    <reaction evidence="9 10">
        <text>hydrogencarbonate + H(+) = CO2 + H2O</text>
        <dbReference type="Rhea" id="RHEA:10748"/>
        <dbReference type="ChEBI" id="CHEBI:15377"/>
        <dbReference type="ChEBI" id="CHEBI:15378"/>
        <dbReference type="ChEBI" id="CHEBI:16526"/>
        <dbReference type="ChEBI" id="CHEBI:17544"/>
        <dbReference type="EC" id="4.2.1.1"/>
    </reaction>
</comment>
<dbReference type="InterPro" id="IPR036398">
    <property type="entry name" value="CA_dom_sf"/>
</dbReference>
<dbReference type="PANTHER" id="PTHR18952:SF265">
    <property type="entry name" value="CARBONIC ANHYDRASE"/>
    <property type="match status" value="1"/>
</dbReference>
<dbReference type="InterPro" id="IPR018338">
    <property type="entry name" value="Carbonic_anhydrase_a-class_CS"/>
</dbReference>
<dbReference type="EC" id="4.2.1.1" evidence="4 10"/>
<keyword evidence="13" id="KW-1185">Reference proteome</keyword>
<dbReference type="InterPro" id="IPR001148">
    <property type="entry name" value="CA_dom"/>
</dbReference>
<dbReference type="Gene3D" id="3.10.200.10">
    <property type="entry name" value="Alpha carbonic anhydrase"/>
    <property type="match status" value="1"/>
</dbReference>
<proteinExistence type="inferred from homology"/>
<comment type="caution">
    <text evidence="12">The sequence shown here is derived from an EMBL/GenBank/DDBJ whole genome shotgun (WGS) entry which is preliminary data.</text>
</comment>
<evidence type="ECO:0000256" key="10">
    <source>
        <dbReference type="RuleBase" id="RU367011"/>
    </source>
</evidence>
<dbReference type="Proteomes" id="UP000256379">
    <property type="component" value="Unassembled WGS sequence"/>
</dbReference>
<evidence type="ECO:0000313" key="12">
    <source>
        <dbReference type="EMBL" id="RDU66209.1"/>
    </source>
</evidence>
<evidence type="ECO:0000256" key="4">
    <source>
        <dbReference type="ARBA" id="ARBA00012925"/>
    </source>
</evidence>
<evidence type="ECO:0000256" key="8">
    <source>
        <dbReference type="ARBA" id="ARBA00023239"/>
    </source>
</evidence>
<dbReference type="PANTHER" id="PTHR18952">
    <property type="entry name" value="CARBONIC ANHYDRASE"/>
    <property type="match status" value="1"/>
</dbReference>
<evidence type="ECO:0000256" key="5">
    <source>
        <dbReference type="ARBA" id="ARBA00014628"/>
    </source>
</evidence>
<evidence type="ECO:0000256" key="3">
    <source>
        <dbReference type="ARBA" id="ARBA00010718"/>
    </source>
</evidence>
<protein>
    <recommendedName>
        <fullName evidence="5 10">Carbonic anhydrase</fullName>
        <ecNumber evidence="4 10">4.2.1.1</ecNumber>
    </recommendedName>
</protein>
<dbReference type="InterPro" id="IPR041891">
    <property type="entry name" value="Alpha_CA_prokaryot-like"/>
</dbReference>
<dbReference type="InterPro" id="IPR023561">
    <property type="entry name" value="Carbonic_anhydrase_a-class"/>
</dbReference>
<name>A0A3D8ILV7_9HELI</name>
<feature type="chain" id="PRO_5025085167" description="Carbonic anhydrase" evidence="10">
    <location>
        <begin position="24"/>
        <end position="245"/>
    </location>
</feature>
<evidence type="ECO:0000259" key="11">
    <source>
        <dbReference type="PROSITE" id="PS51144"/>
    </source>
</evidence>
<evidence type="ECO:0000256" key="1">
    <source>
        <dbReference type="ARBA" id="ARBA00001947"/>
    </source>
</evidence>
<keyword evidence="8 10" id="KW-0456">Lyase</keyword>
<dbReference type="GO" id="GO:0008270">
    <property type="term" value="F:zinc ion binding"/>
    <property type="evidence" value="ECO:0007669"/>
    <property type="project" value="UniProtKB-UniRule"/>
</dbReference>
<evidence type="ECO:0000256" key="7">
    <source>
        <dbReference type="ARBA" id="ARBA00022833"/>
    </source>
</evidence>
<keyword evidence="7 10" id="KW-0862">Zinc</keyword>
<evidence type="ECO:0000256" key="6">
    <source>
        <dbReference type="ARBA" id="ARBA00022723"/>
    </source>
</evidence>
<dbReference type="EMBL" id="NXLQ01000006">
    <property type="protein sequence ID" value="RDU66209.1"/>
    <property type="molecule type" value="Genomic_DNA"/>
</dbReference>
<accession>A0A3D8ILV7</accession>